<dbReference type="Pfam" id="PF05063">
    <property type="entry name" value="MT-A70"/>
    <property type="match status" value="1"/>
</dbReference>
<reference evidence="3" key="1">
    <citation type="journal article" date="2023" name="Mol. Phylogenet. Evol.">
        <title>Genome-scale phylogeny and comparative genomics of the fungal order Sordariales.</title>
        <authorList>
            <person name="Hensen N."/>
            <person name="Bonometti L."/>
            <person name="Westerberg I."/>
            <person name="Brannstrom I.O."/>
            <person name="Guillou S."/>
            <person name="Cros-Aarteil S."/>
            <person name="Calhoun S."/>
            <person name="Haridas S."/>
            <person name="Kuo A."/>
            <person name="Mondo S."/>
            <person name="Pangilinan J."/>
            <person name="Riley R."/>
            <person name="LaButti K."/>
            <person name="Andreopoulos B."/>
            <person name="Lipzen A."/>
            <person name="Chen C."/>
            <person name="Yan M."/>
            <person name="Daum C."/>
            <person name="Ng V."/>
            <person name="Clum A."/>
            <person name="Steindorff A."/>
            <person name="Ohm R.A."/>
            <person name="Martin F."/>
            <person name="Silar P."/>
            <person name="Natvig D.O."/>
            <person name="Lalanne C."/>
            <person name="Gautier V."/>
            <person name="Ament-Velasquez S.L."/>
            <person name="Kruys A."/>
            <person name="Hutchinson M.I."/>
            <person name="Powell A.J."/>
            <person name="Barry K."/>
            <person name="Miller A.N."/>
            <person name="Grigoriev I.V."/>
            <person name="Debuchy R."/>
            <person name="Gladieux P."/>
            <person name="Hiltunen Thoren M."/>
            <person name="Johannesson H."/>
        </authorList>
    </citation>
    <scope>NUCLEOTIDE SEQUENCE</scope>
    <source>
        <strain evidence="3">CBS 123565</strain>
    </source>
</reference>
<accession>A0AAN6UKC7</accession>
<feature type="compositionally biased region" description="Pro residues" evidence="2">
    <location>
        <begin position="110"/>
        <end position="138"/>
    </location>
</feature>
<evidence type="ECO:0000313" key="3">
    <source>
        <dbReference type="EMBL" id="KAK4134276.1"/>
    </source>
</evidence>
<dbReference type="PROSITE" id="PS00092">
    <property type="entry name" value="N6_MTASE"/>
    <property type="match status" value="1"/>
</dbReference>
<dbReference type="PANTHER" id="PTHR12829">
    <property type="entry name" value="N6-ADENOSINE-METHYLTRANSFERASE"/>
    <property type="match status" value="1"/>
</dbReference>
<dbReference type="Proteomes" id="UP001304895">
    <property type="component" value="Unassembled WGS sequence"/>
</dbReference>
<dbReference type="SUPFAM" id="SSF53335">
    <property type="entry name" value="S-adenosyl-L-methionine-dependent methyltransferases"/>
    <property type="match status" value="1"/>
</dbReference>
<dbReference type="GO" id="GO:0003676">
    <property type="term" value="F:nucleic acid binding"/>
    <property type="evidence" value="ECO:0007669"/>
    <property type="project" value="InterPro"/>
</dbReference>
<dbReference type="InterPro" id="IPR029063">
    <property type="entry name" value="SAM-dependent_MTases_sf"/>
</dbReference>
<protein>
    <submittedName>
        <fullName evidence="3">MT-A70-domain-containing protein</fullName>
    </submittedName>
</protein>
<dbReference type="PROSITE" id="PS51143">
    <property type="entry name" value="MT_A70"/>
    <property type="match status" value="1"/>
</dbReference>
<name>A0AAN6UKC7_9PEZI</name>
<feature type="region of interest" description="Disordered" evidence="2">
    <location>
        <begin position="192"/>
        <end position="211"/>
    </location>
</feature>
<feature type="compositionally biased region" description="Basic residues" evidence="2">
    <location>
        <begin position="157"/>
        <end position="166"/>
    </location>
</feature>
<dbReference type="PANTHER" id="PTHR12829:SF4">
    <property type="entry name" value="N(6)-ADENINE-SPECIFIC METHYLTRANSFERASE METTL4"/>
    <property type="match status" value="1"/>
</dbReference>
<evidence type="ECO:0000313" key="4">
    <source>
        <dbReference type="Proteomes" id="UP001304895"/>
    </source>
</evidence>
<comment type="caution">
    <text evidence="3">The sequence shown here is derived from an EMBL/GenBank/DDBJ whole genome shotgun (WGS) entry which is preliminary data.</text>
</comment>
<sequence>MNPSSILWQNEHQSVVLVDLPRSIEEAQVLSSDLTAANAAGPRKLRRLISAPPPTSPFPTPEPRGGRSGQPAASPSAQVAELMTLAAVESALEELHTAYSGPWCLPRLYPEPSPPPPPPPSQPSPSTAIPPPPSPPAAPTNHNNNNNNNNNTTTTTPHHHHHHPRASHPLQGPLHLTRRALLRTAPPQFDLVVLDPPWPNRSARRKRTGPAAYTPAPDLAAVHALLATVPVASRLAPGGLVAVWVTNAGAAAELVVGRVFAEWGVDGVGEWVWLKVTDRGEPVVGVGSVWRKPWERLLIGRRKGPGGATGAVAGKVIVSVPDVHSRKPNLRGLFEKLLPERYEALEVFARNLTAGWWAWGDEVMLFQRRECWAEDGADSGE</sequence>
<keyword evidence="4" id="KW-1185">Reference proteome</keyword>
<feature type="region of interest" description="Disordered" evidence="2">
    <location>
        <begin position="110"/>
        <end position="171"/>
    </location>
</feature>
<gene>
    <name evidence="3" type="ORF">BT67DRAFT_381184</name>
</gene>
<feature type="compositionally biased region" description="Low complexity" evidence="2">
    <location>
        <begin position="139"/>
        <end position="156"/>
    </location>
</feature>
<dbReference type="GO" id="GO:0005634">
    <property type="term" value="C:nucleus"/>
    <property type="evidence" value="ECO:0007669"/>
    <property type="project" value="TreeGrafter"/>
</dbReference>
<dbReference type="InterPro" id="IPR007757">
    <property type="entry name" value="MT-A70-like"/>
</dbReference>
<reference evidence="3" key="2">
    <citation type="submission" date="2023-05" db="EMBL/GenBank/DDBJ databases">
        <authorList>
            <consortium name="Lawrence Berkeley National Laboratory"/>
            <person name="Steindorff A."/>
            <person name="Hensen N."/>
            <person name="Bonometti L."/>
            <person name="Westerberg I."/>
            <person name="Brannstrom I.O."/>
            <person name="Guillou S."/>
            <person name="Cros-Aarteil S."/>
            <person name="Calhoun S."/>
            <person name="Haridas S."/>
            <person name="Kuo A."/>
            <person name="Mondo S."/>
            <person name="Pangilinan J."/>
            <person name="Riley R."/>
            <person name="Labutti K."/>
            <person name="Andreopoulos B."/>
            <person name="Lipzen A."/>
            <person name="Chen C."/>
            <person name="Yanf M."/>
            <person name="Daum C."/>
            <person name="Ng V."/>
            <person name="Clum A."/>
            <person name="Ohm R."/>
            <person name="Martin F."/>
            <person name="Silar P."/>
            <person name="Natvig D."/>
            <person name="Lalanne C."/>
            <person name="Gautier V."/>
            <person name="Ament-Velasquez S.L."/>
            <person name="Kruys A."/>
            <person name="Hutchinson M.I."/>
            <person name="Powell A.J."/>
            <person name="Barry K."/>
            <person name="Miller A.N."/>
            <person name="Grigoriev I.V."/>
            <person name="Debuchy R."/>
            <person name="Gladieux P."/>
            <person name="Thoren M.H."/>
            <person name="Johannesson H."/>
        </authorList>
    </citation>
    <scope>NUCLEOTIDE SEQUENCE</scope>
    <source>
        <strain evidence="3">CBS 123565</strain>
    </source>
</reference>
<dbReference type="GO" id="GO:0008168">
    <property type="term" value="F:methyltransferase activity"/>
    <property type="evidence" value="ECO:0007669"/>
    <property type="project" value="InterPro"/>
</dbReference>
<feature type="compositionally biased region" description="Pro residues" evidence="2">
    <location>
        <begin position="51"/>
        <end position="62"/>
    </location>
</feature>
<organism evidence="3 4">
    <name type="scientific">Trichocladium antarcticum</name>
    <dbReference type="NCBI Taxonomy" id="1450529"/>
    <lineage>
        <taxon>Eukaryota</taxon>
        <taxon>Fungi</taxon>
        <taxon>Dikarya</taxon>
        <taxon>Ascomycota</taxon>
        <taxon>Pezizomycotina</taxon>
        <taxon>Sordariomycetes</taxon>
        <taxon>Sordariomycetidae</taxon>
        <taxon>Sordariales</taxon>
        <taxon>Chaetomiaceae</taxon>
        <taxon>Trichocladium</taxon>
    </lineage>
</organism>
<dbReference type="AlphaFoldDB" id="A0AAN6UKC7"/>
<comment type="similarity">
    <text evidence="1">Belongs to the MT-A70-like family.</text>
</comment>
<feature type="region of interest" description="Disordered" evidence="2">
    <location>
        <begin position="39"/>
        <end position="77"/>
    </location>
</feature>
<dbReference type="InterPro" id="IPR002052">
    <property type="entry name" value="DNA_methylase_N6_adenine_CS"/>
</dbReference>
<evidence type="ECO:0000256" key="2">
    <source>
        <dbReference type="SAM" id="MobiDB-lite"/>
    </source>
</evidence>
<dbReference type="EMBL" id="MU853409">
    <property type="protein sequence ID" value="KAK4134276.1"/>
    <property type="molecule type" value="Genomic_DNA"/>
</dbReference>
<proteinExistence type="inferred from homology"/>
<evidence type="ECO:0000256" key="1">
    <source>
        <dbReference type="PROSITE-ProRule" id="PRU00489"/>
    </source>
</evidence>
<dbReference type="GO" id="GO:0032259">
    <property type="term" value="P:methylation"/>
    <property type="evidence" value="ECO:0007669"/>
    <property type="project" value="InterPro"/>
</dbReference>